<feature type="region of interest" description="Disordered" evidence="1">
    <location>
        <begin position="201"/>
        <end position="240"/>
    </location>
</feature>
<keyword evidence="2" id="KW-0472">Membrane</keyword>
<keyword evidence="2" id="KW-1133">Transmembrane helix</keyword>
<protein>
    <submittedName>
        <fullName evidence="3">Uncharacterized protein</fullName>
    </submittedName>
</protein>
<feature type="transmembrane region" description="Helical" evidence="2">
    <location>
        <begin position="174"/>
        <end position="193"/>
    </location>
</feature>
<proteinExistence type="predicted"/>
<comment type="caution">
    <text evidence="3">The sequence shown here is derived from an EMBL/GenBank/DDBJ whole genome shotgun (WGS) entry which is preliminary data.</text>
</comment>
<feature type="compositionally biased region" description="Low complexity" evidence="1">
    <location>
        <begin position="59"/>
        <end position="86"/>
    </location>
</feature>
<organism evidence="3 4">
    <name type="scientific">Oerskovia rustica</name>
    <dbReference type="NCBI Taxonomy" id="2762237"/>
    <lineage>
        <taxon>Bacteria</taxon>
        <taxon>Bacillati</taxon>
        <taxon>Actinomycetota</taxon>
        <taxon>Actinomycetes</taxon>
        <taxon>Micrococcales</taxon>
        <taxon>Cellulomonadaceae</taxon>
        <taxon>Oerskovia</taxon>
    </lineage>
</organism>
<feature type="compositionally biased region" description="Pro residues" evidence="1">
    <location>
        <begin position="1"/>
        <end position="23"/>
    </location>
</feature>
<keyword evidence="4" id="KW-1185">Reference proteome</keyword>
<feature type="region of interest" description="Disordered" evidence="1">
    <location>
        <begin position="1"/>
        <end position="167"/>
    </location>
</feature>
<feature type="compositionally biased region" description="Low complexity" evidence="1">
    <location>
        <begin position="99"/>
        <end position="147"/>
    </location>
</feature>
<evidence type="ECO:0000256" key="1">
    <source>
        <dbReference type="SAM" id="MobiDB-lite"/>
    </source>
</evidence>
<feature type="compositionally biased region" description="Gly residues" evidence="1">
    <location>
        <begin position="151"/>
        <end position="164"/>
    </location>
</feature>
<feature type="compositionally biased region" description="Low complexity" evidence="1">
    <location>
        <begin position="201"/>
        <end position="210"/>
    </location>
</feature>
<accession>A0ABR8RX33</accession>
<gene>
    <name evidence="3" type="ORF">H9652_18235</name>
</gene>
<dbReference type="Proteomes" id="UP000641803">
    <property type="component" value="Unassembled WGS sequence"/>
</dbReference>
<name>A0ABR8RX33_9CELL</name>
<evidence type="ECO:0000313" key="4">
    <source>
        <dbReference type="Proteomes" id="UP000641803"/>
    </source>
</evidence>
<evidence type="ECO:0000256" key="2">
    <source>
        <dbReference type="SAM" id="Phobius"/>
    </source>
</evidence>
<sequence>MSGNAPVPPPPPHSEPAQQPPVFQPRSQQPATQAPPPPVPAAQDQQATAYQPVQPAYGQDQAAAYQPVQPAYQPPAYQQQPAQPAYQAPPPAFAPGSGQQAAYQAQPVAPQPAYAPQQPAQYAAQPQYAAQQPPQQAYQPAYAEQPPTAAPGGGSGTGSGGRPGRSGRRLSPGWIAFIALDVILVGIVIAFAINLAGGAPGPAATDDPGTSAEAPAQTPDAPVENPGPVAVTGESVTSPSRNITCTIGEQGVSCGIAELATQPAPVDGCTGTTGYLVTLTADGVEIPCVPTADQPKKAGDDVAVLDYDQTKTVGSFTCTSSKSGMRCTDSETGKGFNVAKAGLSSF</sequence>
<reference evidence="3 4" key="1">
    <citation type="submission" date="2020-08" db="EMBL/GenBank/DDBJ databases">
        <title>A Genomic Blueprint of the Chicken Gut Microbiome.</title>
        <authorList>
            <person name="Gilroy R."/>
            <person name="Ravi A."/>
            <person name="Getino M."/>
            <person name="Pursley I."/>
            <person name="Horton D.L."/>
            <person name="Alikhan N.-F."/>
            <person name="Baker D."/>
            <person name="Gharbi K."/>
            <person name="Hall N."/>
            <person name="Watson M."/>
            <person name="Adriaenssens E.M."/>
            <person name="Foster-Nyarko E."/>
            <person name="Jarju S."/>
            <person name="Secka A."/>
            <person name="Antonio M."/>
            <person name="Oren A."/>
            <person name="Chaudhuri R."/>
            <person name="La Ragione R.M."/>
            <person name="Hildebrand F."/>
            <person name="Pallen M.J."/>
        </authorList>
    </citation>
    <scope>NUCLEOTIDE SEQUENCE [LARGE SCALE GENOMIC DNA]</scope>
    <source>
        <strain evidence="3 4">Sa4CUA1</strain>
    </source>
</reference>
<evidence type="ECO:0000313" key="3">
    <source>
        <dbReference type="EMBL" id="MBD7952344.1"/>
    </source>
</evidence>
<dbReference type="RefSeq" id="WP_191798070.1">
    <property type="nucleotide sequence ID" value="NZ_JACSQQ010000049.1"/>
</dbReference>
<dbReference type="EMBL" id="JACSQQ010000049">
    <property type="protein sequence ID" value="MBD7952344.1"/>
    <property type="molecule type" value="Genomic_DNA"/>
</dbReference>
<keyword evidence="2" id="KW-0812">Transmembrane</keyword>